<dbReference type="AlphaFoldDB" id="A0A1G9A4T0"/>
<protein>
    <submittedName>
        <fullName evidence="1">Uncharacterized protein</fullName>
    </submittedName>
</protein>
<dbReference type="Proteomes" id="UP000199213">
    <property type="component" value="Unassembled WGS sequence"/>
</dbReference>
<sequence length="312" mass="34374">MALNPADADLVVVAGPLTPRFTEPVERIWRQVPRPRAFVRVREHEVGDRLDTASVVLSRGGEHEDGGGEVRNGLVMADRGTDRDGLALDRLHVPLGPLLPNWPAGLVVHTTLQGDVIQHAQVDTPDEVGVGEDFWRWPWWPAGTGEKITSGGVARIRLVELLDALGRLFAVAGWLDVAMRAGVLRDFLLEGAESAWVRRRLLRLITRVRRSRTWRWLTAELGEHRHSVVGDVSTRCSAWLNEMERLLVDLDSIESVPLDGPGSGDRSVPVSPQRVLPELLEGTEFASARLIVASLEPWRSPDEVGSPGGVDD</sequence>
<dbReference type="RefSeq" id="WP_245694051.1">
    <property type="nucleotide sequence ID" value="NZ_FNFM01000005.1"/>
</dbReference>
<evidence type="ECO:0000313" key="2">
    <source>
        <dbReference type="Proteomes" id="UP000199213"/>
    </source>
</evidence>
<proteinExistence type="predicted"/>
<evidence type="ECO:0000313" key="1">
    <source>
        <dbReference type="EMBL" id="SDK22287.1"/>
    </source>
</evidence>
<keyword evidence="2" id="KW-1185">Reference proteome</keyword>
<reference evidence="2" key="1">
    <citation type="submission" date="2016-10" db="EMBL/GenBank/DDBJ databases">
        <authorList>
            <person name="Varghese N."/>
            <person name="Submissions S."/>
        </authorList>
    </citation>
    <scope>NUCLEOTIDE SEQUENCE [LARGE SCALE GENOMIC DNA]</scope>
    <source>
        <strain evidence="2">DSM 45460</strain>
    </source>
</reference>
<dbReference type="SUPFAM" id="SSF56770">
    <property type="entry name" value="HydA/Nqo6-like"/>
    <property type="match status" value="1"/>
</dbReference>
<name>A0A1G9A4T0_ACTMZ</name>
<gene>
    <name evidence="1" type="ORF">SAMN04487820_105312</name>
</gene>
<organism evidence="1 2">
    <name type="scientific">Actinopolyspora mzabensis</name>
    <dbReference type="NCBI Taxonomy" id="995066"/>
    <lineage>
        <taxon>Bacteria</taxon>
        <taxon>Bacillati</taxon>
        <taxon>Actinomycetota</taxon>
        <taxon>Actinomycetes</taxon>
        <taxon>Actinopolysporales</taxon>
        <taxon>Actinopolysporaceae</taxon>
        <taxon>Actinopolyspora</taxon>
    </lineage>
</organism>
<accession>A0A1G9A4T0</accession>
<dbReference type="EMBL" id="FNFM01000005">
    <property type="protein sequence ID" value="SDK22287.1"/>
    <property type="molecule type" value="Genomic_DNA"/>
</dbReference>